<dbReference type="PANTHER" id="PTHR33048:SF47">
    <property type="entry name" value="INTEGRAL MEMBRANE PROTEIN-RELATED"/>
    <property type="match status" value="1"/>
</dbReference>
<feature type="transmembrane region" description="Helical" evidence="6">
    <location>
        <begin position="128"/>
        <end position="151"/>
    </location>
</feature>
<dbReference type="Proteomes" id="UP000701801">
    <property type="component" value="Unassembled WGS sequence"/>
</dbReference>
<sequence length="191" mass="20851">MLSPDSPGGPNLAIISIVCGWVFISLAIFAVALQVWGSVRRGSSIGGDILLVLATIISVGLVSHITWAIVRENFGKHDADNPGNKISFIARSLLINQTLWGLVNTLIRVNAIVFKQKTLLLRWPAWTLLVLSILYGVVLILEVFLICRPLALDLGTELDTKCSNQVDSYLSLEICGLLLDVLILIIPLLRV</sequence>
<evidence type="ECO:0000256" key="5">
    <source>
        <dbReference type="ARBA" id="ARBA00038359"/>
    </source>
</evidence>
<evidence type="ECO:0000256" key="4">
    <source>
        <dbReference type="ARBA" id="ARBA00023136"/>
    </source>
</evidence>
<feature type="transmembrane region" description="Helical" evidence="6">
    <location>
        <begin position="171"/>
        <end position="189"/>
    </location>
</feature>
<evidence type="ECO:0000256" key="2">
    <source>
        <dbReference type="ARBA" id="ARBA00022692"/>
    </source>
</evidence>
<comment type="similarity">
    <text evidence="5">Belongs to the SAT4 family.</text>
</comment>
<dbReference type="InterPro" id="IPR052337">
    <property type="entry name" value="SAT4-like"/>
</dbReference>
<reference evidence="8" key="1">
    <citation type="submission" date="2021-07" db="EMBL/GenBank/DDBJ databases">
        <authorList>
            <person name="Durling M."/>
        </authorList>
    </citation>
    <scope>NUCLEOTIDE SEQUENCE</scope>
</reference>
<keyword evidence="4 6" id="KW-0472">Membrane</keyword>
<dbReference type="AlphaFoldDB" id="A0A9N9LS84"/>
<evidence type="ECO:0000313" key="8">
    <source>
        <dbReference type="EMBL" id="CAG8979688.1"/>
    </source>
</evidence>
<evidence type="ECO:0000313" key="9">
    <source>
        <dbReference type="Proteomes" id="UP000701801"/>
    </source>
</evidence>
<comment type="caution">
    <text evidence="8">The sequence shown here is derived from an EMBL/GenBank/DDBJ whole genome shotgun (WGS) entry which is preliminary data.</text>
</comment>
<dbReference type="GO" id="GO:0016020">
    <property type="term" value="C:membrane"/>
    <property type="evidence" value="ECO:0007669"/>
    <property type="project" value="UniProtKB-SubCell"/>
</dbReference>
<comment type="subcellular location">
    <subcellularLocation>
        <location evidence="1">Membrane</location>
        <topology evidence="1">Multi-pass membrane protein</topology>
    </subcellularLocation>
</comment>
<dbReference type="Pfam" id="PF20684">
    <property type="entry name" value="Fung_rhodopsin"/>
    <property type="match status" value="1"/>
</dbReference>
<dbReference type="EMBL" id="CAJVRM010000329">
    <property type="protein sequence ID" value="CAG8979688.1"/>
    <property type="molecule type" value="Genomic_DNA"/>
</dbReference>
<accession>A0A9N9LS84</accession>
<dbReference type="PANTHER" id="PTHR33048">
    <property type="entry name" value="PTH11-LIKE INTEGRAL MEMBRANE PROTEIN (AFU_ORTHOLOGUE AFUA_5G11245)"/>
    <property type="match status" value="1"/>
</dbReference>
<feature type="transmembrane region" description="Helical" evidence="6">
    <location>
        <begin position="49"/>
        <end position="69"/>
    </location>
</feature>
<gene>
    <name evidence="8" type="ORF">HYALB_00003919</name>
</gene>
<dbReference type="InterPro" id="IPR049326">
    <property type="entry name" value="Rhodopsin_dom_fungi"/>
</dbReference>
<evidence type="ECO:0000259" key="7">
    <source>
        <dbReference type="Pfam" id="PF20684"/>
    </source>
</evidence>
<evidence type="ECO:0000256" key="3">
    <source>
        <dbReference type="ARBA" id="ARBA00022989"/>
    </source>
</evidence>
<proteinExistence type="inferred from homology"/>
<feature type="domain" description="Rhodopsin" evidence="7">
    <location>
        <begin position="47"/>
        <end position="189"/>
    </location>
</feature>
<protein>
    <recommendedName>
        <fullName evidence="7">Rhodopsin domain-containing protein</fullName>
    </recommendedName>
</protein>
<name>A0A9N9LS84_9HELO</name>
<feature type="transmembrane region" description="Helical" evidence="6">
    <location>
        <begin position="12"/>
        <end position="37"/>
    </location>
</feature>
<keyword evidence="3 6" id="KW-1133">Transmembrane helix</keyword>
<organism evidence="8 9">
    <name type="scientific">Hymenoscyphus albidus</name>
    <dbReference type="NCBI Taxonomy" id="595503"/>
    <lineage>
        <taxon>Eukaryota</taxon>
        <taxon>Fungi</taxon>
        <taxon>Dikarya</taxon>
        <taxon>Ascomycota</taxon>
        <taxon>Pezizomycotina</taxon>
        <taxon>Leotiomycetes</taxon>
        <taxon>Helotiales</taxon>
        <taxon>Helotiaceae</taxon>
        <taxon>Hymenoscyphus</taxon>
    </lineage>
</organism>
<evidence type="ECO:0000256" key="1">
    <source>
        <dbReference type="ARBA" id="ARBA00004141"/>
    </source>
</evidence>
<dbReference type="OrthoDB" id="5421689at2759"/>
<evidence type="ECO:0000256" key="6">
    <source>
        <dbReference type="SAM" id="Phobius"/>
    </source>
</evidence>
<keyword evidence="2 6" id="KW-0812">Transmembrane</keyword>
<keyword evidence="9" id="KW-1185">Reference proteome</keyword>